<dbReference type="SUPFAM" id="SSF56219">
    <property type="entry name" value="DNase I-like"/>
    <property type="match status" value="1"/>
</dbReference>
<dbReference type="PANTHER" id="PTHR33710">
    <property type="entry name" value="BNAC02G09200D PROTEIN"/>
    <property type="match status" value="1"/>
</dbReference>
<evidence type="ECO:0000259" key="1">
    <source>
        <dbReference type="Pfam" id="PF03372"/>
    </source>
</evidence>
<keyword evidence="3" id="KW-1185">Reference proteome</keyword>
<name>A0A8T0SAR0_PANVG</name>
<dbReference type="PANTHER" id="PTHR33710:SF83">
    <property type="entry name" value="ENDONUCLEASE_EXONUCLEASE_PHOSPHATASE DOMAIN-CONTAINING PROTEIN"/>
    <property type="match status" value="1"/>
</dbReference>
<comment type="caution">
    <text evidence="2">The sequence shown here is derived from an EMBL/GenBank/DDBJ whole genome shotgun (WGS) entry which is preliminary data.</text>
</comment>
<evidence type="ECO:0000313" key="3">
    <source>
        <dbReference type="Proteomes" id="UP000823388"/>
    </source>
</evidence>
<protein>
    <recommendedName>
        <fullName evidence="1">Endonuclease/exonuclease/phosphatase domain-containing protein</fullName>
    </recommendedName>
</protein>
<accession>A0A8T0SAR0</accession>
<sequence length="246" mass="28649">MWEILQRLKTRSQEPWVVIGDFNEAMWQYEHFLNTKRGERQMAEFREALDLCGLTDLGFSGIPWTYDNKKSGAQNVKVRLDRAVATQDWANRFFDASVTHLTSPCSDHCPLLLCIMWERDASLGERISQAWEGEGSKGDLGTISSALRGVMKALKEWSSVQFGSIRKELERLRALLAEQQANGNDDLAVKNTIRTMNELLYREEMMWLQRSRVSWLREGDCNTKFFHQRAVWRARKKKQNQETQRG</sequence>
<dbReference type="InterPro" id="IPR005135">
    <property type="entry name" value="Endo/exonuclease/phosphatase"/>
</dbReference>
<reference evidence="2" key="1">
    <citation type="submission" date="2020-05" db="EMBL/GenBank/DDBJ databases">
        <title>WGS assembly of Panicum virgatum.</title>
        <authorList>
            <person name="Lovell J.T."/>
            <person name="Jenkins J."/>
            <person name="Shu S."/>
            <person name="Juenger T.E."/>
            <person name="Schmutz J."/>
        </authorList>
    </citation>
    <scope>NUCLEOTIDE SEQUENCE</scope>
    <source>
        <strain evidence="2">AP13</strain>
    </source>
</reference>
<dbReference type="Gene3D" id="3.60.10.10">
    <property type="entry name" value="Endonuclease/exonuclease/phosphatase"/>
    <property type="match status" value="1"/>
</dbReference>
<dbReference type="InterPro" id="IPR036691">
    <property type="entry name" value="Endo/exonu/phosph_ase_sf"/>
</dbReference>
<dbReference type="AlphaFoldDB" id="A0A8T0SAR0"/>
<proteinExistence type="predicted"/>
<evidence type="ECO:0000313" key="2">
    <source>
        <dbReference type="EMBL" id="KAG2594225.1"/>
    </source>
</evidence>
<dbReference type="Pfam" id="PF03372">
    <property type="entry name" value="Exo_endo_phos"/>
    <property type="match status" value="1"/>
</dbReference>
<organism evidence="2 3">
    <name type="scientific">Panicum virgatum</name>
    <name type="common">Blackwell switchgrass</name>
    <dbReference type="NCBI Taxonomy" id="38727"/>
    <lineage>
        <taxon>Eukaryota</taxon>
        <taxon>Viridiplantae</taxon>
        <taxon>Streptophyta</taxon>
        <taxon>Embryophyta</taxon>
        <taxon>Tracheophyta</taxon>
        <taxon>Spermatophyta</taxon>
        <taxon>Magnoliopsida</taxon>
        <taxon>Liliopsida</taxon>
        <taxon>Poales</taxon>
        <taxon>Poaceae</taxon>
        <taxon>PACMAD clade</taxon>
        <taxon>Panicoideae</taxon>
        <taxon>Panicodae</taxon>
        <taxon>Paniceae</taxon>
        <taxon>Panicinae</taxon>
        <taxon>Panicum</taxon>
        <taxon>Panicum sect. Hiantes</taxon>
    </lineage>
</organism>
<dbReference type="Proteomes" id="UP000823388">
    <property type="component" value="Chromosome 5N"/>
</dbReference>
<gene>
    <name evidence="2" type="ORF">PVAP13_5NG631801</name>
</gene>
<dbReference type="EMBL" id="CM029046">
    <property type="protein sequence ID" value="KAG2594225.1"/>
    <property type="molecule type" value="Genomic_DNA"/>
</dbReference>
<feature type="domain" description="Endonuclease/exonuclease/phosphatase" evidence="1">
    <location>
        <begin position="4"/>
        <end position="108"/>
    </location>
</feature>
<dbReference type="GO" id="GO:0003824">
    <property type="term" value="F:catalytic activity"/>
    <property type="evidence" value="ECO:0007669"/>
    <property type="project" value="InterPro"/>
</dbReference>